<protein>
    <recommendedName>
        <fullName evidence="9">LIM zinc-binding domain-containing protein</fullName>
    </recommendedName>
</protein>
<comment type="caution">
    <text evidence="10">The sequence shown here is derived from an EMBL/GenBank/DDBJ whole genome shotgun (WGS) entry which is preliminary data.</text>
</comment>
<gene>
    <name evidence="10" type="ORF">GH714_002789</name>
</gene>
<evidence type="ECO:0000256" key="3">
    <source>
        <dbReference type="ARBA" id="ARBA00022723"/>
    </source>
</evidence>
<dbReference type="SUPFAM" id="SSF57716">
    <property type="entry name" value="Glucocorticoid receptor-like (DNA-binding domain)"/>
    <property type="match status" value="3"/>
</dbReference>
<dbReference type="Gene3D" id="2.10.110.10">
    <property type="entry name" value="Cysteine Rich Protein"/>
    <property type="match status" value="1"/>
</dbReference>
<proteinExistence type="predicted"/>
<evidence type="ECO:0000256" key="6">
    <source>
        <dbReference type="ARBA" id="ARBA00023203"/>
    </source>
</evidence>
<keyword evidence="7" id="KW-0963">Cytoplasm</keyword>
<comment type="subunit">
    <text evidence="2">Interacts with F-actin.</text>
</comment>
<keyword evidence="3 8" id="KW-0479">Metal-binding</keyword>
<dbReference type="GO" id="GO:0046872">
    <property type="term" value="F:metal ion binding"/>
    <property type="evidence" value="ECO:0007669"/>
    <property type="project" value="UniProtKB-KW"/>
</dbReference>
<dbReference type="GO" id="GO:0005856">
    <property type="term" value="C:cytoskeleton"/>
    <property type="evidence" value="ECO:0007669"/>
    <property type="project" value="UniProtKB-SubCell"/>
</dbReference>
<reference evidence="10 11" key="1">
    <citation type="journal article" date="2020" name="Mol. Plant">
        <title>The Chromosome-Based Rubber Tree Genome Provides New Insights into Spurge Genome Evolution and Rubber Biosynthesis.</title>
        <authorList>
            <person name="Liu J."/>
            <person name="Shi C."/>
            <person name="Shi C.C."/>
            <person name="Li W."/>
            <person name="Zhang Q.J."/>
            <person name="Zhang Y."/>
            <person name="Li K."/>
            <person name="Lu H.F."/>
            <person name="Shi C."/>
            <person name="Zhu S.T."/>
            <person name="Xiao Z.Y."/>
            <person name="Nan H."/>
            <person name="Yue Y."/>
            <person name="Zhu X.G."/>
            <person name="Wu Y."/>
            <person name="Hong X.N."/>
            <person name="Fan G.Y."/>
            <person name="Tong Y."/>
            <person name="Zhang D."/>
            <person name="Mao C.L."/>
            <person name="Liu Y.L."/>
            <person name="Hao S.J."/>
            <person name="Liu W.Q."/>
            <person name="Lv M.Q."/>
            <person name="Zhang H.B."/>
            <person name="Liu Y."/>
            <person name="Hu-Tang G.R."/>
            <person name="Wang J.P."/>
            <person name="Wang J.H."/>
            <person name="Sun Y.H."/>
            <person name="Ni S.B."/>
            <person name="Chen W.B."/>
            <person name="Zhang X.C."/>
            <person name="Jiao Y.N."/>
            <person name="Eichler E.E."/>
            <person name="Li G.H."/>
            <person name="Liu X."/>
            <person name="Gao L.Z."/>
        </authorList>
    </citation>
    <scope>NUCLEOTIDE SEQUENCE [LARGE SCALE GENOMIC DNA]</scope>
    <source>
        <strain evidence="11">cv. GT1</strain>
        <tissue evidence="10">Leaf</tissue>
    </source>
</reference>
<feature type="domain" description="LIM zinc-binding" evidence="9">
    <location>
        <begin position="8"/>
        <end position="68"/>
    </location>
</feature>
<evidence type="ECO:0000313" key="11">
    <source>
        <dbReference type="Proteomes" id="UP000467840"/>
    </source>
</evidence>
<dbReference type="GO" id="GO:0051015">
    <property type="term" value="F:actin filament binding"/>
    <property type="evidence" value="ECO:0007669"/>
    <property type="project" value="UniProtKB-ARBA"/>
</dbReference>
<evidence type="ECO:0000256" key="5">
    <source>
        <dbReference type="ARBA" id="ARBA00023038"/>
    </source>
</evidence>
<keyword evidence="7" id="KW-0206">Cytoskeleton</keyword>
<dbReference type="PROSITE" id="PS50023">
    <property type="entry name" value="LIM_DOMAIN_2"/>
    <property type="match status" value="1"/>
</dbReference>
<dbReference type="SMART" id="SM00132">
    <property type="entry name" value="LIM"/>
    <property type="match status" value="1"/>
</dbReference>
<dbReference type="PANTHER" id="PTHR24206">
    <property type="entry name" value="OS06G0237300 PROTEIN"/>
    <property type="match status" value="1"/>
</dbReference>
<keyword evidence="6" id="KW-0009">Actin-binding</keyword>
<evidence type="ECO:0000256" key="4">
    <source>
        <dbReference type="ARBA" id="ARBA00022833"/>
    </source>
</evidence>
<dbReference type="AlphaFoldDB" id="A0A6A6L8L2"/>
<dbReference type="Pfam" id="PF00412">
    <property type="entry name" value="LIM"/>
    <property type="match status" value="1"/>
</dbReference>
<dbReference type="PROSITE" id="PS00478">
    <property type="entry name" value="LIM_DOMAIN_1"/>
    <property type="match status" value="1"/>
</dbReference>
<dbReference type="EMBL" id="JAAGAX010000011">
    <property type="protein sequence ID" value="KAF2297782.1"/>
    <property type="molecule type" value="Genomic_DNA"/>
</dbReference>
<dbReference type="Proteomes" id="UP000467840">
    <property type="component" value="Chromosome 1"/>
</dbReference>
<evidence type="ECO:0000313" key="10">
    <source>
        <dbReference type="EMBL" id="KAF2297782.1"/>
    </source>
</evidence>
<evidence type="ECO:0000256" key="2">
    <source>
        <dbReference type="ARBA" id="ARBA00011385"/>
    </source>
</evidence>
<evidence type="ECO:0000256" key="7">
    <source>
        <dbReference type="ARBA" id="ARBA00023212"/>
    </source>
</evidence>
<dbReference type="GO" id="GO:0051017">
    <property type="term" value="P:actin filament bundle assembly"/>
    <property type="evidence" value="ECO:0007669"/>
    <property type="project" value="UniProtKB-ARBA"/>
</dbReference>
<keyword evidence="4 8" id="KW-0862">Zinc</keyword>
<evidence type="ECO:0000256" key="8">
    <source>
        <dbReference type="PROSITE-ProRule" id="PRU00125"/>
    </source>
</evidence>
<accession>A0A6A6L8L2</accession>
<evidence type="ECO:0000259" key="9">
    <source>
        <dbReference type="PROSITE" id="PS50023"/>
    </source>
</evidence>
<dbReference type="InterPro" id="IPR001781">
    <property type="entry name" value="Znf_LIM"/>
</dbReference>
<comment type="subcellular location">
    <subcellularLocation>
        <location evidence="1">Cytoplasm</location>
        <location evidence="1">Cytoskeleton</location>
    </subcellularLocation>
</comment>
<keyword evidence="5 8" id="KW-0440">LIM domain</keyword>
<organism evidence="10 11">
    <name type="scientific">Hevea brasiliensis</name>
    <name type="common">Para rubber tree</name>
    <name type="synonym">Siphonia brasiliensis</name>
    <dbReference type="NCBI Taxonomy" id="3981"/>
    <lineage>
        <taxon>Eukaryota</taxon>
        <taxon>Viridiplantae</taxon>
        <taxon>Streptophyta</taxon>
        <taxon>Embryophyta</taxon>
        <taxon>Tracheophyta</taxon>
        <taxon>Spermatophyta</taxon>
        <taxon>Magnoliopsida</taxon>
        <taxon>eudicotyledons</taxon>
        <taxon>Gunneridae</taxon>
        <taxon>Pentapetalae</taxon>
        <taxon>rosids</taxon>
        <taxon>fabids</taxon>
        <taxon>Malpighiales</taxon>
        <taxon>Euphorbiaceae</taxon>
        <taxon>Crotonoideae</taxon>
        <taxon>Micrandreae</taxon>
        <taxon>Hevea</taxon>
    </lineage>
</organism>
<name>A0A6A6L8L2_HEVBR</name>
<dbReference type="FunFam" id="2.10.110.10:FF:000002">
    <property type="entry name" value="LIM domain and actin-binding 1"/>
    <property type="match status" value="1"/>
</dbReference>
<keyword evidence="11" id="KW-1185">Reference proteome</keyword>
<dbReference type="CDD" id="cd09440">
    <property type="entry name" value="LIM1_SF3"/>
    <property type="match status" value="1"/>
</dbReference>
<evidence type="ECO:0000256" key="1">
    <source>
        <dbReference type="ARBA" id="ARBA00004245"/>
    </source>
</evidence>
<sequence length="302" mass="33888">MVFSGTTEKCKACDKTVHFIEMITADGISYHKTCFKCSHCNGLLVMSSYSSMDGVLYCKPHFDQLFRETGSFSKKFPTCKGSWQAFLHVLWHPRQVCTLQQNSIPFGEGECGGRILSQDMLQVLSWGCYLTPSSYAAIEGILYCKPHFAQLFKEKGCYNHLKKGASVKRNEANAPEAEESKVTVIMARKASQDSSYLEVEKSFYKNRGKIVEIKELPFDASEDERPSNSLDGLNLVRPVRKKGFRFQADYNPVAPVIKKPSQPVGKAIDNTKRSVPNVILRKPAMFIEDDAEDKPTSGLSQI</sequence>